<dbReference type="WBParaSite" id="NBR_0001278101-mRNA-1">
    <property type="protein sequence ID" value="NBR_0001278101-mRNA-1"/>
    <property type="gene ID" value="NBR_0001278101"/>
</dbReference>
<organism evidence="3">
    <name type="scientific">Nippostrongylus brasiliensis</name>
    <name type="common">Rat hookworm</name>
    <dbReference type="NCBI Taxonomy" id="27835"/>
    <lineage>
        <taxon>Eukaryota</taxon>
        <taxon>Metazoa</taxon>
        <taxon>Ecdysozoa</taxon>
        <taxon>Nematoda</taxon>
        <taxon>Chromadorea</taxon>
        <taxon>Rhabditida</taxon>
        <taxon>Rhabditina</taxon>
        <taxon>Rhabditomorpha</taxon>
        <taxon>Strongyloidea</taxon>
        <taxon>Heligmosomidae</taxon>
        <taxon>Nippostrongylus</taxon>
    </lineage>
</organism>
<accession>A0A0N4Y928</accession>
<reference evidence="3" key="1">
    <citation type="submission" date="2017-02" db="UniProtKB">
        <authorList>
            <consortium name="WormBaseParasite"/>
        </authorList>
    </citation>
    <scope>IDENTIFICATION</scope>
</reference>
<evidence type="ECO:0000313" key="2">
    <source>
        <dbReference type="Proteomes" id="UP000271162"/>
    </source>
</evidence>
<evidence type="ECO:0000313" key="3">
    <source>
        <dbReference type="WBParaSite" id="NBR_0001278101-mRNA-1"/>
    </source>
</evidence>
<sequence>MNYFQRTAVNRVTRRVCCRHERRLTAGDTTDDIREGNCRYSLLKSADQSLSANPLNTGCWGVIYKLTCRLAIR</sequence>
<name>A0A0N4Y928_NIPBR</name>
<dbReference type="AlphaFoldDB" id="A0A0N4Y928"/>
<protein>
    <submittedName>
        <fullName evidence="3">Bacteriophage protein</fullName>
    </submittedName>
</protein>
<evidence type="ECO:0000313" key="1">
    <source>
        <dbReference type="EMBL" id="VDL76371.1"/>
    </source>
</evidence>
<keyword evidence="2" id="KW-1185">Reference proteome</keyword>
<reference evidence="1 2" key="2">
    <citation type="submission" date="2018-11" db="EMBL/GenBank/DDBJ databases">
        <authorList>
            <consortium name="Pathogen Informatics"/>
        </authorList>
    </citation>
    <scope>NUCLEOTIDE SEQUENCE [LARGE SCALE GENOMIC DNA]</scope>
</reference>
<dbReference type="EMBL" id="UYSL01020857">
    <property type="protein sequence ID" value="VDL76371.1"/>
    <property type="molecule type" value="Genomic_DNA"/>
</dbReference>
<gene>
    <name evidence="1" type="ORF">NBR_LOCUS12782</name>
</gene>
<proteinExistence type="predicted"/>
<dbReference type="Proteomes" id="UP000271162">
    <property type="component" value="Unassembled WGS sequence"/>
</dbReference>